<dbReference type="EMBL" id="JASAOG010000154">
    <property type="protein sequence ID" value="KAK0047238.1"/>
    <property type="molecule type" value="Genomic_DNA"/>
</dbReference>
<keyword evidence="3" id="KW-1185">Reference proteome</keyword>
<dbReference type="InterPro" id="IPR018247">
    <property type="entry name" value="EF_Hand_1_Ca_BS"/>
</dbReference>
<feature type="region of interest" description="Disordered" evidence="1">
    <location>
        <begin position="85"/>
        <end position="116"/>
    </location>
</feature>
<protein>
    <submittedName>
        <fullName evidence="2">Multiple coagulation factor deficiency protein 2 isoform X1</fullName>
    </submittedName>
</protein>
<proteinExistence type="predicted"/>
<gene>
    <name evidence="2" type="ORF">Bpfe_023369</name>
</gene>
<organism evidence="2 3">
    <name type="scientific">Biomphalaria pfeifferi</name>
    <name type="common">Bloodfluke planorb</name>
    <name type="synonym">Freshwater snail</name>
    <dbReference type="NCBI Taxonomy" id="112525"/>
    <lineage>
        <taxon>Eukaryota</taxon>
        <taxon>Metazoa</taxon>
        <taxon>Spiralia</taxon>
        <taxon>Lophotrochozoa</taxon>
        <taxon>Mollusca</taxon>
        <taxon>Gastropoda</taxon>
        <taxon>Heterobranchia</taxon>
        <taxon>Euthyneura</taxon>
        <taxon>Panpulmonata</taxon>
        <taxon>Hygrophila</taxon>
        <taxon>Lymnaeoidea</taxon>
        <taxon>Planorbidae</taxon>
        <taxon>Biomphalaria</taxon>
    </lineage>
</organism>
<name>A0AAD8F1J6_BIOPF</name>
<evidence type="ECO:0000313" key="2">
    <source>
        <dbReference type="EMBL" id="KAK0047238.1"/>
    </source>
</evidence>
<dbReference type="Proteomes" id="UP001233172">
    <property type="component" value="Unassembled WGS sequence"/>
</dbReference>
<reference evidence="2" key="1">
    <citation type="journal article" date="2023" name="PLoS Negl. Trop. Dis.">
        <title>A genome sequence for Biomphalaria pfeifferi, the major vector snail for the human-infecting parasite Schistosoma mansoni.</title>
        <authorList>
            <person name="Bu L."/>
            <person name="Lu L."/>
            <person name="Laidemitt M.R."/>
            <person name="Zhang S.M."/>
            <person name="Mutuku M."/>
            <person name="Mkoji G."/>
            <person name="Steinauer M."/>
            <person name="Loker E.S."/>
        </authorList>
    </citation>
    <scope>NUCLEOTIDE SEQUENCE</scope>
    <source>
        <strain evidence="2">KasaAsao</strain>
    </source>
</reference>
<evidence type="ECO:0000313" key="3">
    <source>
        <dbReference type="Proteomes" id="UP001233172"/>
    </source>
</evidence>
<reference evidence="2" key="2">
    <citation type="submission" date="2023-04" db="EMBL/GenBank/DDBJ databases">
        <authorList>
            <person name="Bu L."/>
            <person name="Lu L."/>
            <person name="Laidemitt M.R."/>
            <person name="Zhang S.M."/>
            <person name="Mutuku M."/>
            <person name="Mkoji G."/>
            <person name="Steinauer M."/>
            <person name="Loker E.S."/>
        </authorList>
    </citation>
    <scope>NUCLEOTIDE SEQUENCE</scope>
    <source>
        <strain evidence="2">KasaAsao</strain>
        <tissue evidence="2">Whole Snail</tissue>
    </source>
</reference>
<dbReference type="AlphaFoldDB" id="A0AAD8F1J6"/>
<evidence type="ECO:0000256" key="1">
    <source>
        <dbReference type="SAM" id="MobiDB-lite"/>
    </source>
</evidence>
<comment type="caution">
    <text evidence="2">The sequence shown here is derived from an EMBL/GenBank/DDBJ whole genome shotgun (WGS) entry which is preliminary data.</text>
</comment>
<sequence>MIIIAGSNLPNLRPAFKRLQAHFNSVFFSSYVVFSDDDSEAEKYSDREIGSIIDSALDSEDLNDDGYVEYAEFMAAQAKRRQARDEFELTDLPGYDDGKPPSPPGSSYFEPRPPGY</sequence>
<dbReference type="PROSITE" id="PS00018">
    <property type="entry name" value="EF_HAND_1"/>
    <property type="match status" value="1"/>
</dbReference>
<accession>A0AAD8F1J6</accession>
<dbReference type="Gene3D" id="1.10.238.10">
    <property type="entry name" value="EF-hand"/>
    <property type="match status" value="1"/>
</dbReference>